<dbReference type="Pfam" id="PF17762">
    <property type="entry name" value="HTH_ParB"/>
    <property type="match status" value="1"/>
</dbReference>
<dbReference type="CDD" id="cd16393">
    <property type="entry name" value="SPO0J_N"/>
    <property type="match status" value="1"/>
</dbReference>
<dbReference type="InterPro" id="IPR036086">
    <property type="entry name" value="ParB/Sulfiredoxin_sf"/>
</dbReference>
<keyword evidence="3" id="KW-0159">Chromosome partition</keyword>
<evidence type="ECO:0000256" key="2">
    <source>
        <dbReference type="ARBA" id="ARBA00022372"/>
    </source>
</evidence>
<keyword evidence="4" id="KW-0238">DNA-binding</keyword>
<dbReference type="Gene3D" id="3.90.1530.30">
    <property type="match status" value="1"/>
</dbReference>
<dbReference type="EMBL" id="JBHSAB010000029">
    <property type="protein sequence ID" value="MFC3909810.1"/>
    <property type="molecule type" value="Genomic_DNA"/>
</dbReference>
<dbReference type="Pfam" id="PF23552">
    <property type="entry name" value="ParB_C"/>
    <property type="match status" value="1"/>
</dbReference>
<dbReference type="Gene3D" id="1.10.10.2830">
    <property type="match status" value="1"/>
</dbReference>
<dbReference type="InterPro" id="IPR004437">
    <property type="entry name" value="ParB/RepB/Spo0J"/>
</dbReference>
<dbReference type="PANTHER" id="PTHR33375">
    <property type="entry name" value="CHROMOSOME-PARTITIONING PROTEIN PARB-RELATED"/>
    <property type="match status" value="1"/>
</dbReference>
<evidence type="ECO:0000256" key="1">
    <source>
        <dbReference type="ARBA" id="ARBA00006295"/>
    </source>
</evidence>
<accession>A0ABV8CHQ8</accession>
<evidence type="ECO:0000256" key="3">
    <source>
        <dbReference type="ARBA" id="ARBA00022829"/>
    </source>
</evidence>
<comment type="similarity">
    <text evidence="1">Belongs to the ParB family.</text>
</comment>
<dbReference type="InterPro" id="IPR041468">
    <property type="entry name" value="HTH_ParB/Spo0J"/>
</dbReference>
<dbReference type="InterPro" id="IPR003115">
    <property type="entry name" value="ParB_N"/>
</dbReference>
<feature type="domain" description="ParB-like N-terminal" evidence="6">
    <location>
        <begin position="35"/>
        <end position="125"/>
    </location>
</feature>
<reference evidence="8" key="1">
    <citation type="journal article" date="2019" name="Int. J. Syst. Evol. Microbiol.">
        <title>The Global Catalogue of Microorganisms (GCM) 10K type strain sequencing project: providing services to taxonomists for standard genome sequencing and annotation.</title>
        <authorList>
            <consortium name="The Broad Institute Genomics Platform"/>
            <consortium name="The Broad Institute Genome Sequencing Center for Infectious Disease"/>
            <person name="Wu L."/>
            <person name="Ma J."/>
        </authorList>
    </citation>
    <scope>NUCLEOTIDE SEQUENCE [LARGE SCALE GENOMIC DNA]</scope>
    <source>
        <strain evidence="8">CCUG 59858</strain>
    </source>
</reference>
<sequence length="293" mass="32210">MSVKRGGLGRNLSALLGSSPSIIAVASQPVAAELQKMAIDNLMPGKYQPRTAIDDLSLQELAGSIKQQGVLQPLLVRQTNQGQYEIIAGERRWRASRLAGLTEVPVVVRQVDDETAMAMALVENLQREDLNPVDKARAMARLTKECSLTHQQIAELLSISRAAVSNFMRLLTLQEEVMRLLEHGDLDMGHARALLILDGDKQIEVARLIVAKNLSVRETEKLVSRVKENPLEGAKLDKSESSANPVFEESIKHLAQQLNAKIKLKAGKSGKGSLVIQYDSVQQLEKLLMQIGK</sequence>
<dbReference type="NCBIfam" id="TIGR00180">
    <property type="entry name" value="parB_part"/>
    <property type="match status" value="1"/>
</dbReference>
<organism evidence="7 8">
    <name type="scientific">Legionella dresdenensis</name>
    <dbReference type="NCBI Taxonomy" id="450200"/>
    <lineage>
        <taxon>Bacteria</taxon>
        <taxon>Pseudomonadati</taxon>
        <taxon>Pseudomonadota</taxon>
        <taxon>Gammaproteobacteria</taxon>
        <taxon>Legionellales</taxon>
        <taxon>Legionellaceae</taxon>
        <taxon>Legionella</taxon>
    </lineage>
</organism>
<dbReference type="InterPro" id="IPR050336">
    <property type="entry name" value="Chromosome_partition/occlusion"/>
</dbReference>
<dbReference type="Pfam" id="PF02195">
    <property type="entry name" value="ParB_N"/>
    <property type="match status" value="1"/>
</dbReference>
<gene>
    <name evidence="7" type="ORF">ACFORL_12080</name>
</gene>
<name>A0ABV8CHQ8_9GAMM</name>
<dbReference type="PANTHER" id="PTHR33375:SF1">
    <property type="entry name" value="CHROMOSOME-PARTITIONING PROTEIN PARB-RELATED"/>
    <property type="match status" value="1"/>
</dbReference>
<proteinExistence type="inferred from homology"/>
<dbReference type="SMART" id="SM00470">
    <property type="entry name" value="ParB"/>
    <property type="match status" value="1"/>
</dbReference>
<dbReference type="SUPFAM" id="SSF109709">
    <property type="entry name" value="KorB DNA-binding domain-like"/>
    <property type="match status" value="1"/>
</dbReference>
<evidence type="ECO:0000259" key="6">
    <source>
        <dbReference type="SMART" id="SM00470"/>
    </source>
</evidence>
<evidence type="ECO:0000313" key="8">
    <source>
        <dbReference type="Proteomes" id="UP001595758"/>
    </source>
</evidence>
<keyword evidence="8" id="KW-1185">Reference proteome</keyword>
<protein>
    <recommendedName>
        <fullName evidence="2">Probable chromosome-partitioning protein ParB</fullName>
    </recommendedName>
</protein>
<dbReference type="Proteomes" id="UP001595758">
    <property type="component" value="Unassembled WGS sequence"/>
</dbReference>
<dbReference type="InterPro" id="IPR057240">
    <property type="entry name" value="ParB_dimer_C"/>
</dbReference>
<evidence type="ECO:0000256" key="5">
    <source>
        <dbReference type="ARBA" id="ARBA00025472"/>
    </source>
</evidence>
<evidence type="ECO:0000313" key="7">
    <source>
        <dbReference type="EMBL" id="MFC3909810.1"/>
    </source>
</evidence>
<dbReference type="RefSeq" id="WP_382344381.1">
    <property type="nucleotide sequence ID" value="NZ_JBHSAB010000029.1"/>
</dbReference>
<evidence type="ECO:0000256" key="4">
    <source>
        <dbReference type="ARBA" id="ARBA00023125"/>
    </source>
</evidence>
<comment type="function">
    <text evidence="5">Involved in chromosome partition. Localize to both poles of the predivisional cell following completion of DNA replication. Binds to the DNA origin of replication.</text>
</comment>
<comment type="caution">
    <text evidence="7">The sequence shown here is derived from an EMBL/GenBank/DDBJ whole genome shotgun (WGS) entry which is preliminary data.</text>
</comment>
<dbReference type="SUPFAM" id="SSF110849">
    <property type="entry name" value="ParB/Sulfiredoxin"/>
    <property type="match status" value="1"/>
</dbReference>